<dbReference type="Pfam" id="PF15045">
    <property type="entry name" value="Clathrin_bdg"/>
    <property type="match status" value="1"/>
</dbReference>
<feature type="compositionally biased region" description="Polar residues" evidence="1">
    <location>
        <begin position="985"/>
        <end position="995"/>
    </location>
</feature>
<name>A0A1A9WGG0_9MUSC</name>
<evidence type="ECO:0000259" key="2">
    <source>
        <dbReference type="Pfam" id="PF15045"/>
    </source>
</evidence>
<dbReference type="AlphaFoldDB" id="A0A1A9WGG0"/>
<evidence type="ECO:0000313" key="3">
    <source>
        <dbReference type="EnsemblMetazoa" id="GBRI018819-PA"/>
    </source>
</evidence>
<dbReference type="GO" id="GO:0030121">
    <property type="term" value="C:AP-1 adaptor complex"/>
    <property type="evidence" value="ECO:0007669"/>
    <property type="project" value="TreeGrafter"/>
</dbReference>
<protein>
    <submittedName>
        <fullName evidence="3">Clathrin_bdg domain-containing protein</fullName>
    </submittedName>
</protein>
<accession>A0A1A9WGG0</accession>
<dbReference type="GO" id="GO:0032588">
    <property type="term" value="C:trans-Golgi network membrane"/>
    <property type="evidence" value="ECO:0007669"/>
    <property type="project" value="InterPro"/>
</dbReference>
<evidence type="ECO:0000256" key="1">
    <source>
        <dbReference type="SAM" id="MobiDB-lite"/>
    </source>
</evidence>
<feature type="region of interest" description="Disordered" evidence="1">
    <location>
        <begin position="1038"/>
        <end position="1080"/>
    </location>
</feature>
<dbReference type="PANTHER" id="PTHR16156">
    <property type="entry name" value="AFTIPHILIN A-RELATED"/>
    <property type="match status" value="1"/>
</dbReference>
<dbReference type="VEuPathDB" id="VectorBase:GBRI018819"/>
<dbReference type="GO" id="GO:0030276">
    <property type="term" value="F:clathrin binding"/>
    <property type="evidence" value="ECO:0007669"/>
    <property type="project" value="InterPro"/>
</dbReference>
<feature type="domain" description="Aftiphilin clathrin-binding box" evidence="2">
    <location>
        <begin position="528"/>
        <end position="587"/>
    </location>
</feature>
<dbReference type="STRING" id="37001.A0A1A9WGG0"/>
<dbReference type="PANTHER" id="PTHR16156:SF10">
    <property type="entry name" value="AFTIPHILIN-RELATED"/>
    <property type="match status" value="1"/>
</dbReference>
<proteinExistence type="predicted"/>
<dbReference type="Proteomes" id="UP000091820">
    <property type="component" value="Unassembled WGS sequence"/>
</dbReference>
<evidence type="ECO:0000313" key="4">
    <source>
        <dbReference type="Proteomes" id="UP000091820"/>
    </source>
</evidence>
<dbReference type="EnsemblMetazoa" id="GBRI018819-RA">
    <property type="protein sequence ID" value="GBRI018819-PA"/>
    <property type="gene ID" value="GBRI018819"/>
</dbReference>
<feature type="compositionally biased region" description="Polar residues" evidence="1">
    <location>
        <begin position="1045"/>
        <end position="1068"/>
    </location>
</feature>
<feature type="compositionally biased region" description="Polar residues" evidence="1">
    <location>
        <begin position="893"/>
        <end position="916"/>
    </location>
</feature>
<keyword evidence="4" id="KW-1185">Reference proteome</keyword>
<feature type="region of interest" description="Disordered" evidence="1">
    <location>
        <begin position="965"/>
        <end position="995"/>
    </location>
</feature>
<reference evidence="3" key="2">
    <citation type="submission" date="2020-05" db="UniProtKB">
        <authorList>
            <consortium name="EnsemblMetazoa"/>
        </authorList>
    </citation>
    <scope>IDENTIFICATION</scope>
    <source>
        <strain evidence="3">IAEA</strain>
    </source>
</reference>
<feature type="compositionally biased region" description="Low complexity" evidence="1">
    <location>
        <begin position="971"/>
        <end position="983"/>
    </location>
</feature>
<organism evidence="3 4">
    <name type="scientific">Glossina brevipalpis</name>
    <dbReference type="NCBI Taxonomy" id="37001"/>
    <lineage>
        <taxon>Eukaryota</taxon>
        <taxon>Metazoa</taxon>
        <taxon>Ecdysozoa</taxon>
        <taxon>Arthropoda</taxon>
        <taxon>Hexapoda</taxon>
        <taxon>Insecta</taxon>
        <taxon>Pterygota</taxon>
        <taxon>Neoptera</taxon>
        <taxon>Endopterygota</taxon>
        <taxon>Diptera</taxon>
        <taxon>Brachycera</taxon>
        <taxon>Muscomorpha</taxon>
        <taxon>Hippoboscoidea</taxon>
        <taxon>Glossinidae</taxon>
        <taxon>Glossina</taxon>
    </lineage>
</organism>
<dbReference type="InterPro" id="IPR029205">
    <property type="entry name" value="Clathrin-bd"/>
</dbReference>
<dbReference type="InterPro" id="IPR046359">
    <property type="entry name" value="Aftin-like"/>
</dbReference>
<reference evidence="4" key="1">
    <citation type="submission" date="2014-03" db="EMBL/GenBank/DDBJ databases">
        <authorList>
            <person name="Aksoy S."/>
            <person name="Warren W."/>
            <person name="Wilson R.K."/>
        </authorList>
    </citation>
    <scope>NUCLEOTIDE SEQUENCE [LARGE SCALE GENOMIC DNA]</scope>
    <source>
        <strain evidence="4">IAEA</strain>
    </source>
</reference>
<feature type="region of interest" description="Disordered" evidence="1">
    <location>
        <begin position="890"/>
        <end position="918"/>
    </location>
</feature>
<sequence>MVNVPPIPPLLLTEPPPIDFGEEDDDVDISPTTINGVNGMDVGDDYDDFLTVIDIPNEALPSPSSSLSELPVIGLFEGRTYIEENSPPPLKLKCEKAKELSNNDLTSPPLEVTEAFNYNIKVECKESIANKSSDVYEISGDNESNKIEISGTKEESVAAAHTTVVLIEDLEDDISDDELYSPKISKNFTENDSDIKDYFKIQEIAKTNGNSNEKTIEDIKVINTDEDERDVEKDAELFSENVFAISSSLDDNNIEQNRDEIEDFGDFDHFEDFQTTLEGSEVGTTQTGKIKDFVEENDVDDIKDDLIERATVENIDQLKVNFSEDEVENSDFGDFDSFSLQRNSQECEFNGFSSYNTTSSIDNNIDKQNSNSITHSAASDENEIDFSNFVHTEIYENKEEEEFCKDTHITATETASVRESGPTLNSRIEKSGDSDDDFGDFNTAQPSITPATTVIPAYLNSTNTSHCSTSAVEVSSGSIPFHKTLNERVLKILQFMFPEEVNAPSTADSYDQASFKVLNDTGIPFPSIDSAKALDYQWTNSQTRHIFIKSLGIDSRNILFGENWNPSLPRYAANLSFNPLKPMRSQISNIPECSTYGSELNSDTKSADSYSQSNQDNIGFIENSMEVKVNTSVEQTKEVLNPIVTDTPSIAKGRSKPLAIVDYNHTTPLQLREEKYSKTPPLSEMETIERISSPLPSALDTVESIIHNSESFDLPEISPPGSSLNNNETEVIVTSTFSGSFKETHIYTPSKIVDIETKNSNLTPIYPISSPSKVIPIDFDYEKAAMGVIIDETVVKKEYRDVVYEPGFSLDAALEKETVEIDQINASVTTTTTTTTTDPANPSEMQLNSKKFATAMVSYAEDDEEFSDFQSVPSAATDVAPNAIIKNSLPFHSDNTTMTQQFSNSQRSGEASNPSATAARHGMILSPAILLPQAIAMENQTPKIEWGDSTANINPEELARIDELFPEPKSLKSTTSSSSQKSTPTRETGSSPSTLSISATVAHKEQQAQHNDDEDDWSDFISVPISNIKTTTQHQILNSNNNNNLMKSPNISPLKQLPPTNNREYNSNNDDEWSDFVSSVPPAANNNMPSLHCSSYRSVPQFNSGAWQNANFYNNPLSLYHKGPINIGNCHQQAPKHHSQLNNNNNHNYNPTGAYNNFHIPMQPQQVQHPPQQQIHIMQNFSTAPERLNATAAGIRNNQFQVGSAKVAPSIALIPDLGFVAPAIPTHTSFINSLPRPSLNTKK</sequence>